<dbReference type="EMBL" id="JALHLF010000016">
    <property type="protein sequence ID" value="MCJ2182397.1"/>
    <property type="molecule type" value="Genomic_DNA"/>
</dbReference>
<accession>A0ABT0BBF9</accession>
<dbReference type="RefSeq" id="WP_244018285.1">
    <property type="nucleotide sequence ID" value="NZ_JALHLF010000016.1"/>
</dbReference>
<protein>
    <submittedName>
        <fullName evidence="1">Uncharacterized protein</fullName>
    </submittedName>
</protein>
<sequence length="149" mass="17211">MLKLADQAAYQQHFVAKYCAGPLMTHDGIPVFFKRHAFYHAFFDTVVHKDDTFSAVRAERMDWIEATLTDPTTQRLQGYLAKTKTHDPARRVELRHQNFIVVLIMGMKQDGSLKAEFLTCYAVNNNRLPKVQQAPAWNRQDCENVLRKG</sequence>
<dbReference type="Proteomes" id="UP001162881">
    <property type="component" value="Unassembled WGS sequence"/>
</dbReference>
<evidence type="ECO:0000313" key="2">
    <source>
        <dbReference type="Proteomes" id="UP001162881"/>
    </source>
</evidence>
<proteinExistence type="predicted"/>
<evidence type="ECO:0000313" key="1">
    <source>
        <dbReference type="EMBL" id="MCJ2182397.1"/>
    </source>
</evidence>
<reference evidence="1" key="1">
    <citation type="submission" date="2022-03" db="EMBL/GenBank/DDBJ databases">
        <title>Identification of a novel bacterium isolated from mangrove sediments.</title>
        <authorList>
            <person name="Pan X."/>
        </authorList>
    </citation>
    <scope>NUCLEOTIDE SEQUENCE</scope>
    <source>
        <strain evidence="1">B1949</strain>
    </source>
</reference>
<name>A0ABT0BBF9_9SPHN</name>
<comment type="caution">
    <text evidence="1">The sequence shown here is derived from an EMBL/GenBank/DDBJ whole genome shotgun (WGS) entry which is preliminary data.</text>
</comment>
<keyword evidence="2" id="KW-1185">Reference proteome</keyword>
<gene>
    <name evidence="1" type="ORF">MTR62_06735</name>
</gene>
<organism evidence="1 2">
    <name type="scientific">Novosphingobium organovorum</name>
    <dbReference type="NCBI Taxonomy" id="2930092"/>
    <lineage>
        <taxon>Bacteria</taxon>
        <taxon>Pseudomonadati</taxon>
        <taxon>Pseudomonadota</taxon>
        <taxon>Alphaproteobacteria</taxon>
        <taxon>Sphingomonadales</taxon>
        <taxon>Sphingomonadaceae</taxon>
        <taxon>Novosphingobium</taxon>
    </lineage>
</organism>